<name>A0ABP3WJ61_9GAMM</name>
<keyword evidence="9 12" id="KW-0798">TonB box</keyword>
<evidence type="ECO:0000256" key="2">
    <source>
        <dbReference type="ARBA" id="ARBA00022448"/>
    </source>
</evidence>
<evidence type="ECO:0000256" key="1">
    <source>
        <dbReference type="ARBA" id="ARBA00004571"/>
    </source>
</evidence>
<protein>
    <submittedName>
        <fullName evidence="15">TonB-dependent receptor</fullName>
    </submittedName>
</protein>
<dbReference type="Proteomes" id="UP001500021">
    <property type="component" value="Unassembled WGS sequence"/>
</dbReference>
<evidence type="ECO:0000256" key="3">
    <source>
        <dbReference type="ARBA" id="ARBA00022452"/>
    </source>
</evidence>
<feature type="domain" description="TonB-dependent receptor plug" evidence="14">
    <location>
        <begin position="147"/>
        <end position="252"/>
    </location>
</feature>
<keyword evidence="8" id="KW-0406">Ion transport</keyword>
<accession>A0ABP3WJ61</accession>
<keyword evidence="16" id="KW-1185">Reference proteome</keyword>
<keyword evidence="15" id="KW-0675">Receptor</keyword>
<evidence type="ECO:0000256" key="11">
    <source>
        <dbReference type="ARBA" id="ARBA00023237"/>
    </source>
</evidence>
<keyword evidence="6" id="KW-0732">Signal</keyword>
<dbReference type="SUPFAM" id="SSF56935">
    <property type="entry name" value="Porins"/>
    <property type="match status" value="1"/>
</dbReference>
<dbReference type="InterPro" id="IPR000531">
    <property type="entry name" value="Beta-barrel_TonB"/>
</dbReference>
<keyword evidence="3" id="KW-1134">Transmembrane beta strand</keyword>
<keyword evidence="11" id="KW-0998">Cell outer membrane</keyword>
<dbReference type="EMBL" id="BAAAFA010000009">
    <property type="protein sequence ID" value="GAA0821054.1"/>
    <property type="molecule type" value="Genomic_DNA"/>
</dbReference>
<evidence type="ECO:0000256" key="10">
    <source>
        <dbReference type="ARBA" id="ARBA00023136"/>
    </source>
</evidence>
<evidence type="ECO:0000256" key="12">
    <source>
        <dbReference type="RuleBase" id="RU003357"/>
    </source>
</evidence>
<gene>
    <name evidence="15" type="ORF">GCM10009111_27460</name>
</gene>
<evidence type="ECO:0000256" key="6">
    <source>
        <dbReference type="ARBA" id="ARBA00022729"/>
    </source>
</evidence>
<evidence type="ECO:0000256" key="7">
    <source>
        <dbReference type="ARBA" id="ARBA00023004"/>
    </source>
</evidence>
<evidence type="ECO:0000256" key="9">
    <source>
        <dbReference type="ARBA" id="ARBA00023077"/>
    </source>
</evidence>
<sequence>MAEQASVDPVKAELAQLNVKKAKRDVINATEIFTFVFLGGQLEQALLQLAQQTNMQLVMRSVSSKASLTPLTLTAPLSDILTTLLTDSGFEYQLLFDEQVILISLKAAVLQPNDALSTHGEQILENDAWEHILITAQGSQHRSILASSTSVTYLNRDKLAKLSRESTAEILQQVPGFWVEGSGGETNNNVAPRGLRGGEGFRFISLMMDGLPVVYDGVWPDFFLRQDLMTAGVETIRGGNSAILTVNGPAAVVNFISEKGSDVSKNQWRFSQGVDHDFTRIDALSSGAITDNWYYALGGFYRFNDGVRSPGYIADKGGQVTLNLTKRFTQGEANFSLKHLNDTTTFFPPIAMTNAEEPQAISGINANYGTLLSSDFNQLHFKTPEGIVVRDIDDGQKTKMTRFDMNLQWDISDIVHLNNKFSVADMANTMYAMMNLGNDTILNATEQLNSPFVQNFINKTQAEHPNKIIKAAYSYSHDQSIVNAPEHLNGNGLVTFAYPLYSHYQQQQWLNHLNADIELEHWRLSFGHILALNSFDSLPLDKWQGEILTEVKHQPKRLDIVALDQESQIIETYSENGFTSYAGPGYLDGDGRVLSHSLYGNIEWQPLDKLIVDLGIRLEHLSLQSSASTDKIYDLDDSQFQAVYKSDYTFTKKESFTELAWSVGGNYQLTKQSALFFHFASGFEMPKLITFGNEIGWGDYLDSIPAEVGFGEPVTLNFAEGGLRMADNNWRMTATLFETRFNPLAFTVFRGLYDNQESLFIDTNTRGVEFEFDINLTDRFHLSGLGVWQKAIFSGIPNALKESTYNGNQITRTPELQLRLMPSYQFDNSEVFMTLAYIGKRYSDIANRFALPAYTVVDLGISTALTDNIKLALLAKNITNTVGITEGNPRDGIAYSDNANFYTRAIFGRSMVFNIELSF</sequence>
<dbReference type="InterPro" id="IPR039426">
    <property type="entry name" value="TonB-dep_rcpt-like"/>
</dbReference>
<evidence type="ECO:0000313" key="16">
    <source>
        <dbReference type="Proteomes" id="UP001500021"/>
    </source>
</evidence>
<keyword evidence="5" id="KW-0812">Transmembrane</keyword>
<keyword evidence="2" id="KW-0813">Transport</keyword>
<dbReference type="PANTHER" id="PTHR32552">
    <property type="entry name" value="FERRICHROME IRON RECEPTOR-RELATED"/>
    <property type="match status" value="1"/>
</dbReference>
<evidence type="ECO:0000256" key="8">
    <source>
        <dbReference type="ARBA" id="ARBA00023065"/>
    </source>
</evidence>
<evidence type="ECO:0000256" key="5">
    <source>
        <dbReference type="ARBA" id="ARBA00022692"/>
    </source>
</evidence>
<organism evidence="15 16">
    <name type="scientific">Colwellia asteriadis</name>
    <dbReference type="NCBI Taxonomy" id="517723"/>
    <lineage>
        <taxon>Bacteria</taxon>
        <taxon>Pseudomonadati</taxon>
        <taxon>Pseudomonadota</taxon>
        <taxon>Gammaproteobacteria</taxon>
        <taxon>Alteromonadales</taxon>
        <taxon>Colwelliaceae</taxon>
        <taxon>Colwellia</taxon>
    </lineage>
</organism>
<comment type="subcellular location">
    <subcellularLocation>
        <location evidence="1">Cell outer membrane</location>
        <topology evidence="1">Multi-pass membrane protein</topology>
    </subcellularLocation>
</comment>
<dbReference type="Pfam" id="PF07715">
    <property type="entry name" value="Plug"/>
    <property type="match status" value="1"/>
</dbReference>
<dbReference type="PANTHER" id="PTHR32552:SF89">
    <property type="entry name" value="CATECHOLATE SIDEROPHORE RECEPTOR FIU"/>
    <property type="match status" value="1"/>
</dbReference>
<dbReference type="Gene3D" id="2.40.170.20">
    <property type="entry name" value="TonB-dependent receptor, beta-barrel domain"/>
    <property type="match status" value="1"/>
</dbReference>
<keyword evidence="7" id="KW-0408">Iron</keyword>
<dbReference type="InterPro" id="IPR036942">
    <property type="entry name" value="Beta-barrel_TonB_sf"/>
</dbReference>
<keyword evidence="10 12" id="KW-0472">Membrane</keyword>
<evidence type="ECO:0000259" key="14">
    <source>
        <dbReference type="Pfam" id="PF07715"/>
    </source>
</evidence>
<keyword evidence="4" id="KW-0410">Iron transport</keyword>
<dbReference type="Gene3D" id="2.170.130.10">
    <property type="entry name" value="TonB-dependent receptor, plug domain"/>
    <property type="match status" value="1"/>
</dbReference>
<evidence type="ECO:0000259" key="13">
    <source>
        <dbReference type="Pfam" id="PF00593"/>
    </source>
</evidence>
<reference evidence="16" key="1">
    <citation type="journal article" date="2019" name="Int. J. Syst. Evol. Microbiol.">
        <title>The Global Catalogue of Microorganisms (GCM) 10K type strain sequencing project: providing services to taxonomists for standard genome sequencing and annotation.</title>
        <authorList>
            <consortium name="The Broad Institute Genomics Platform"/>
            <consortium name="The Broad Institute Genome Sequencing Center for Infectious Disease"/>
            <person name="Wu L."/>
            <person name="Ma J."/>
        </authorList>
    </citation>
    <scope>NUCLEOTIDE SEQUENCE [LARGE SCALE GENOMIC DNA]</scope>
    <source>
        <strain evidence="16">JCM 15608</strain>
    </source>
</reference>
<feature type="domain" description="TonB-dependent receptor-like beta-barrel" evidence="13">
    <location>
        <begin position="470"/>
        <end position="878"/>
    </location>
</feature>
<dbReference type="InterPro" id="IPR037066">
    <property type="entry name" value="Plug_dom_sf"/>
</dbReference>
<evidence type="ECO:0000313" key="15">
    <source>
        <dbReference type="EMBL" id="GAA0821054.1"/>
    </source>
</evidence>
<proteinExistence type="inferred from homology"/>
<comment type="similarity">
    <text evidence="12">Belongs to the TonB-dependent receptor family.</text>
</comment>
<evidence type="ECO:0000256" key="4">
    <source>
        <dbReference type="ARBA" id="ARBA00022496"/>
    </source>
</evidence>
<comment type="caution">
    <text evidence="15">The sequence shown here is derived from an EMBL/GenBank/DDBJ whole genome shotgun (WGS) entry which is preliminary data.</text>
</comment>
<dbReference type="InterPro" id="IPR012910">
    <property type="entry name" value="Plug_dom"/>
</dbReference>
<dbReference type="Pfam" id="PF00593">
    <property type="entry name" value="TonB_dep_Rec_b-barrel"/>
    <property type="match status" value="1"/>
</dbReference>